<evidence type="ECO:0000256" key="1">
    <source>
        <dbReference type="SAM" id="Phobius"/>
    </source>
</evidence>
<proteinExistence type="predicted"/>
<comment type="caution">
    <text evidence="2">The sequence shown here is derived from an EMBL/GenBank/DDBJ whole genome shotgun (WGS) entry which is preliminary data.</text>
</comment>
<accession>A0A2M8VR23</accession>
<dbReference type="Proteomes" id="UP000229366">
    <property type="component" value="Unassembled WGS sequence"/>
</dbReference>
<evidence type="ECO:0000313" key="3">
    <source>
        <dbReference type="Proteomes" id="UP000229366"/>
    </source>
</evidence>
<protein>
    <submittedName>
        <fullName evidence="2">Uncharacterized protein</fullName>
    </submittedName>
</protein>
<gene>
    <name evidence="2" type="ORF">B0G85_0902</name>
</gene>
<evidence type="ECO:0000313" key="2">
    <source>
        <dbReference type="EMBL" id="PJI79919.1"/>
    </source>
</evidence>
<keyword evidence="1" id="KW-1133">Transmembrane helix</keyword>
<keyword evidence="3" id="KW-1185">Reference proteome</keyword>
<dbReference type="RefSeq" id="WP_255408130.1">
    <property type="nucleotide sequence ID" value="NZ_CBCSBW010000002.1"/>
</dbReference>
<name>A0A2M8VR23_9BURK</name>
<keyword evidence="1" id="KW-0812">Transmembrane</keyword>
<feature type="transmembrane region" description="Helical" evidence="1">
    <location>
        <begin position="20"/>
        <end position="42"/>
    </location>
</feature>
<reference evidence="2 3" key="1">
    <citation type="submission" date="2017-11" db="EMBL/GenBank/DDBJ databases">
        <title>Genomic Encyclopedia of Type Strains, Phase III (KMG-III): the genomes of soil and plant-associated and newly described type strains.</title>
        <authorList>
            <person name="Whitman W."/>
        </authorList>
    </citation>
    <scope>NUCLEOTIDE SEQUENCE [LARGE SCALE GENOMIC DNA]</scope>
    <source>
        <strain evidence="2 3">UB-Domo-W1</strain>
    </source>
</reference>
<organism evidence="2 3">
    <name type="scientific">Polynucleobacter brandtiae</name>
    <dbReference type="NCBI Taxonomy" id="1938816"/>
    <lineage>
        <taxon>Bacteria</taxon>
        <taxon>Pseudomonadati</taxon>
        <taxon>Pseudomonadota</taxon>
        <taxon>Betaproteobacteria</taxon>
        <taxon>Burkholderiales</taxon>
        <taxon>Burkholderiaceae</taxon>
        <taxon>Polynucleobacter</taxon>
    </lineage>
</organism>
<dbReference type="EMBL" id="PGTX01000002">
    <property type="protein sequence ID" value="PJI79919.1"/>
    <property type="molecule type" value="Genomic_DNA"/>
</dbReference>
<sequence>MPSIEYVHKRVKLFRIEMSFLIVASLVVIILVWQILSVLKIIK</sequence>
<keyword evidence="1" id="KW-0472">Membrane</keyword>
<dbReference type="AlphaFoldDB" id="A0A2M8VR23"/>